<reference evidence="1 2" key="2">
    <citation type="journal article" date="2016" name="Genome Announc.">
        <title>Genome Sequence of a Gram-Positive Diazotroph, Paenibacillus durus Type Strain ATCC 35681.</title>
        <authorList>
            <person name="Halim M.A."/>
            <person name="Rahman A.Y."/>
            <person name="Sim K.S."/>
            <person name="Yam H.C."/>
            <person name="Rahim A.A."/>
            <person name="Ghazali A.H."/>
            <person name="Najimudin N."/>
        </authorList>
    </citation>
    <scope>NUCLEOTIDE SEQUENCE [LARGE SCALE GENOMIC DNA]</scope>
    <source>
        <strain evidence="1 2">ATCC 35681</strain>
    </source>
</reference>
<dbReference type="InterPro" id="IPR008983">
    <property type="entry name" value="Tumour_necrosis_fac-like_dom"/>
</dbReference>
<dbReference type="SUPFAM" id="SSF51126">
    <property type="entry name" value="Pectin lyase-like"/>
    <property type="match status" value="1"/>
</dbReference>
<reference evidence="1 2" key="1">
    <citation type="submission" date="2015-03" db="EMBL/GenBank/DDBJ databases">
        <authorList>
            <person name="Abdul Halim M."/>
        </authorList>
    </citation>
    <scope>NUCLEOTIDE SEQUENCE [LARGE SCALE GENOMIC DNA]</scope>
    <source>
        <strain evidence="1 2">ATCC 35681</strain>
    </source>
</reference>
<dbReference type="RefSeq" id="WP_025695682.1">
    <property type="nucleotide sequence ID" value="NZ_ASQQ01000356.1"/>
</dbReference>
<dbReference type="InterPro" id="IPR011050">
    <property type="entry name" value="Pectin_lyase_fold/virulence"/>
</dbReference>
<dbReference type="EMBL" id="CP011114">
    <property type="protein sequence ID" value="AKG36477.1"/>
    <property type="molecule type" value="Genomic_DNA"/>
</dbReference>
<evidence type="ECO:0008006" key="3">
    <source>
        <dbReference type="Google" id="ProtNLM"/>
    </source>
</evidence>
<dbReference type="PATRIC" id="fig|1333534.5.peg.4313"/>
<dbReference type="HOGENOM" id="CLU_039286_0_0_9"/>
<sequence length="439" mass="44905">MRTTNNLGLKKPEGTDIVDIADLNGNMDTLDSAVKSLQDQTAASVPLTQKGAANGVATLDASAKLPAGQLPGTAVQATTADITYYVRTDGNDGNNGLANTAAGAFRTIGKAISMIPPVVNHSITINVAAGTYNENLGMGGISGSGVISFNPSINDLSQSCNIQSFDISGCSVKVSVKGFNALTAARTAFTAISCTNAEFLYCSASASTTQYHGLVSTSSKVYCYTCSFSNKYVGIYGGQNSEVFAWSCVGSGNAVGIMGAEAGSVVLNGNALTGTIPTASQNGGSVSSYGVLNPWGDNTTGSRPFVSASHTSQQTISSANSWLRVICGAESNDNLGNYDTSTGLFTCPTAGMYLVNAAAEVSNAVTGDELKLAVGSDAAVLLNVDHQRPGSSGYQQLSGSAIIVASANAKLAMWVTSSRGGTTTNPDGYYTYMQVIKIA</sequence>
<dbReference type="SUPFAM" id="SSF49842">
    <property type="entry name" value="TNF-like"/>
    <property type="match status" value="1"/>
</dbReference>
<proteinExistence type="predicted"/>
<dbReference type="OrthoDB" id="1624444at2"/>
<dbReference type="Gene3D" id="2.160.20.10">
    <property type="entry name" value="Single-stranded right-handed beta-helix, Pectin lyase-like"/>
    <property type="match status" value="1"/>
</dbReference>
<dbReference type="Gene3D" id="2.60.120.40">
    <property type="match status" value="1"/>
</dbReference>
<accession>A0A0F7FCL1</accession>
<dbReference type="Proteomes" id="UP000034189">
    <property type="component" value="Chromosome"/>
</dbReference>
<evidence type="ECO:0000313" key="2">
    <source>
        <dbReference type="Proteomes" id="UP000034189"/>
    </source>
</evidence>
<gene>
    <name evidence="1" type="ORF">VK70_19605</name>
</gene>
<evidence type="ECO:0000313" key="1">
    <source>
        <dbReference type="EMBL" id="AKG36477.1"/>
    </source>
</evidence>
<dbReference type="InterPro" id="IPR012334">
    <property type="entry name" value="Pectin_lyas_fold"/>
</dbReference>
<dbReference type="AlphaFoldDB" id="A0A0F7FCL1"/>
<protein>
    <recommendedName>
        <fullName evidence="3">C1q domain-containing protein</fullName>
    </recommendedName>
</protein>
<organism evidence="1 2">
    <name type="scientific">Paenibacillus durus ATCC 35681</name>
    <dbReference type="NCBI Taxonomy" id="1333534"/>
    <lineage>
        <taxon>Bacteria</taxon>
        <taxon>Bacillati</taxon>
        <taxon>Bacillota</taxon>
        <taxon>Bacilli</taxon>
        <taxon>Bacillales</taxon>
        <taxon>Paenibacillaceae</taxon>
        <taxon>Paenibacillus</taxon>
    </lineage>
</organism>
<name>A0A0F7FCL1_PAEDU</name>